<reference evidence="2 3" key="1">
    <citation type="journal article" date="2018" name="IMA Fungus">
        <title>IMA Genome-F 9: Draft genome sequence of Annulohypoxylon stygium, Aspergillus mulundensis, Berkeleyomyces basicola (syn. Thielaviopsis basicola), Ceratocystis smalleyi, two Cercospora beticola strains, Coleophoma cylindrospora, Fusarium fracticaudum, Phialophora cf. hyalina, and Morchella septimelata.</title>
        <authorList>
            <person name="Wingfield B.D."/>
            <person name="Bills G.F."/>
            <person name="Dong Y."/>
            <person name="Huang W."/>
            <person name="Nel W.J."/>
            <person name="Swalarsk-Parry B.S."/>
            <person name="Vaghefi N."/>
            <person name="Wilken P.M."/>
            <person name="An Z."/>
            <person name="de Beer Z.W."/>
            <person name="De Vos L."/>
            <person name="Chen L."/>
            <person name="Duong T.A."/>
            <person name="Gao Y."/>
            <person name="Hammerbacher A."/>
            <person name="Kikkert J.R."/>
            <person name="Li Y."/>
            <person name="Li H."/>
            <person name="Li K."/>
            <person name="Li Q."/>
            <person name="Liu X."/>
            <person name="Ma X."/>
            <person name="Naidoo K."/>
            <person name="Pethybridge S.J."/>
            <person name="Sun J."/>
            <person name="Steenkamp E.T."/>
            <person name="van der Nest M.A."/>
            <person name="van Wyk S."/>
            <person name="Wingfield M.J."/>
            <person name="Xiong C."/>
            <person name="Yue Q."/>
            <person name="Zhang X."/>
        </authorList>
    </citation>
    <scope>NUCLEOTIDE SEQUENCE [LARGE SCALE GENOMIC DNA]</scope>
    <source>
        <strain evidence="2 3">BP5796</strain>
    </source>
</reference>
<name>A0A3D8SZA9_9HELO</name>
<feature type="compositionally biased region" description="Polar residues" evidence="1">
    <location>
        <begin position="58"/>
        <end position="76"/>
    </location>
</feature>
<protein>
    <submittedName>
        <fullName evidence="2">Uncharacterized protein</fullName>
    </submittedName>
</protein>
<proteinExistence type="predicted"/>
<feature type="region of interest" description="Disordered" evidence="1">
    <location>
        <begin position="1"/>
        <end position="76"/>
    </location>
</feature>
<evidence type="ECO:0000256" key="1">
    <source>
        <dbReference type="SAM" id="MobiDB-lite"/>
    </source>
</evidence>
<organism evidence="2 3">
    <name type="scientific">Coleophoma crateriformis</name>
    <dbReference type="NCBI Taxonomy" id="565419"/>
    <lineage>
        <taxon>Eukaryota</taxon>
        <taxon>Fungi</taxon>
        <taxon>Dikarya</taxon>
        <taxon>Ascomycota</taxon>
        <taxon>Pezizomycotina</taxon>
        <taxon>Leotiomycetes</taxon>
        <taxon>Helotiales</taxon>
        <taxon>Dermateaceae</taxon>
        <taxon>Coleophoma</taxon>
    </lineage>
</organism>
<dbReference type="EMBL" id="PDLN01000003">
    <property type="protein sequence ID" value="RDW91663.1"/>
    <property type="molecule type" value="Genomic_DNA"/>
</dbReference>
<sequence>MRIQSDFSQPPAKETDESAEGADPKQGQTESDWGANWGADAGVESEDQNASEDRAASEDQNASKDQNASEDQNASG</sequence>
<gene>
    <name evidence="2" type="ORF">BP5796_02828</name>
</gene>
<accession>A0A3D8SZA9</accession>
<keyword evidence="3" id="KW-1185">Reference proteome</keyword>
<comment type="caution">
    <text evidence="2">The sequence shown here is derived from an EMBL/GenBank/DDBJ whole genome shotgun (WGS) entry which is preliminary data.</text>
</comment>
<dbReference type="AlphaFoldDB" id="A0A3D8SZA9"/>
<evidence type="ECO:0000313" key="2">
    <source>
        <dbReference type="EMBL" id="RDW91663.1"/>
    </source>
</evidence>
<evidence type="ECO:0000313" key="3">
    <source>
        <dbReference type="Proteomes" id="UP000256328"/>
    </source>
</evidence>
<dbReference type="Proteomes" id="UP000256328">
    <property type="component" value="Unassembled WGS sequence"/>
</dbReference>